<name>A0A0L0D2Z6_THETB</name>
<dbReference type="Pfam" id="PF02415">
    <property type="entry name" value="Chlam_PMP"/>
    <property type="match status" value="3"/>
</dbReference>
<comment type="subcellular location">
    <subcellularLocation>
        <location evidence="1">Cell envelope</location>
    </subcellularLocation>
    <subcellularLocation>
        <location evidence="2">Cell outer membrane</location>
    </subcellularLocation>
    <subcellularLocation>
        <location evidence="3">Secreted</location>
    </subcellularLocation>
</comment>
<evidence type="ECO:0000256" key="1">
    <source>
        <dbReference type="ARBA" id="ARBA00004196"/>
    </source>
</evidence>
<dbReference type="EMBL" id="GL349443">
    <property type="protein sequence ID" value="KNC46669.1"/>
    <property type="molecule type" value="Genomic_DNA"/>
</dbReference>
<dbReference type="AlphaFoldDB" id="A0A0L0D2Z6"/>
<proteinExistence type="predicted"/>
<evidence type="ECO:0000313" key="9">
    <source>
        <dbReference type="Proteomes" id="UP000054408"/>
    </source>
</evidence>
<organism evidence="8 9">
    <name type="scientific">Thecamonas trahens ATCC 50062</name>
    <dbReference type="NCBI Taxonomy" id="461836"/>
    <lineage>
        <taxon>Eukaryota</taxon>
        <taxon>Apusozoa</taxon>
        <taxon>Apusomonadida</taxon>
        <taxon>Apusomonadidae</taxon>
        <taxon>Thecamonas</taxon>
    </lineage>
</organism>
<keyword evidence="4" id="KW-0964">Secreted</keyword>
<dbReference type="NCBIfam" id="TIGR01376">
    <property type="entry name" value="POMP_repeat"/>
    <property type="match status" value="1"/>
</dbReference>
<evidence type="ECO:0000313" key="8">
    <source>
        <dbReference type="EMBL" id="KNC46669.1"/>
    </source>
</evidence>
<keyword evidence="9" id="KW-1185">Reference proteome</keyword>
<dbReference type="GO" id="GO:0005576">
    <property type="term" value="C:extracellular region"/>
    <property type="evidence" value="ECO:0007669"/>
    <property type="project" value="UniProtKB-SubCell"/>
</dbReference>
<protein>
    <recommendedName>
        <fullName evidence="10">Polymorphic outer membrane protein</fullName>
    </recommendedName>
</protein>
<evidence type="ECO:0008006" key="10">
    <source>
        <dbReference type="Google" id="ProtNLM"/>
    </source>
</evidence>
<dbReference type="Proteomes" id="UP000054408">
    <property type="component" value="Unassembled WGS sequence"/>
</dbReference>
<keyword evidence="5" id="KW-0732">Signal</keyword>
<accession>A0A0L0D2Z6</accession>
<dbReference type="GeneID" id="25569660"/>
<keyword evidence="7" id="KW-0998">Cell outer membrane</keyword>
<dbReference type="OMA" id="CENITIQ"/>
<evidence type="ECO:0000256" key="4">
    <source>
        <dbReference type="ARBA" id="ARBA00022525"/>
    </source>
</evidence>
<dbReference type="PANTHER" id="PTHR11319">
    <property type="entry name" value="G PROTEIN-COUPLED RECEPTOR-RELATED"/>
    <property type="match status" value="1"/>
</dbReference>
<dbReference type="SUPFAM" id="SSF51126">
    <property type="entry name" value="Pectin lyase-like"/>
    <property type="match status" value="2"/>
</dbReference>
<evidence type="ECO:0000256" key="3">
    <source>
        <dbReference type="ARBA" id="ARBA00004613"/>
    </source>
</evidence>
<dbReference type="InterPro" id="IPR003368">
    <property type="entry name" value="POMP_repeat"/>
</dbReference>
<keyword evidence="6" id="KW-0472">Membrane</keyword>
<evidence type="ECO:0000256" key="7">
    <source>
        <dbReference type="ARBA" id="ARBA00023237"/>
    </source>
</evidence>
<evidence type="ECO:0000256" key="6">
    <source>
        <dbReference type="ARBA" id="ARBA00023136"/>
    </source>
</evidence>
<dbReference type="InterPro" id="IPR011050">
    <property type="entry name" value="Pectin_lyase_fold/virulence"/>
</dbReference>
<gene>
    <name evidence="8" type="ORF">AMSG_11745</name>
</gene>
<dbReference type="RefSeq" id="XP_013760494.1">
    <property type="nucleotide sequence ID" value="XM_013905040.1"/>
</dbReference>
<evidence type="ECO:0000256" key="2">
    <source>
        <dbReference type="ARBA" id="ARBA00004442"/>
    </source>
</evidence>
<reference evidence="8 9" key="1">
    <citation type="submission" date="2010-05" db="EMBL/GenBank/DDBJ databases">
        <title>The Genome Sequence of Thecamonas trahens ATCC 50062.</title>
        <authorList>
            <consortium name="The Broad Institute Genome Sequencing Platform"/>
            <person name="Russ C."/>
            <person name="Cuomo C."/>
            <person name="Shea T."/>
            <person name="Young S.K."/>
            <person name="Zeng Q."/>
            <person name="Koehrsen M."/>
            <person name="Haas B."/>
            <person name="Borodovsky M."/>
            <person name="Guigo R."/>
            <person name="Alvarado L."/>
            <person name="Berlin A."/>
            <person name="Bochicchio J."/>
            <person name="Borenstein D."/>
            <person name="Chapman S."/>
            <person name="Chen Z."/>
            <person name="Freedman E."/>
            <person name="Gellesch M."/>
            <person name="Goldberg J."/>
            <person name="Griggs A."/>
            <person name="Gujja S."/>
            <person name="Heilman E."/>
            <person name="Heiman D."/>
            <person name="Hepburn T."/>
            <person name="Howarth C."/>
            <person name="Jen D."/>
            <person name="Larson L."/>
            <person name="Mehta T."/>
            <person name="Park D."/>
            <person name="Pearson M."/>
            <person name="Roberts A."/>
            <person name="Saif S."/>
            <person name="Shenoy N."/>
            <person name="Sisk P."/>
            <person name="Stolte C."/>
            <person name="Sykes S."/>
            <person name="Thomson T."/>
            <person name="Walk T."/>
            <person name="White J."/>
            <person name="Yandava C."/>
            <person name="Burger G."/>
            <person name="Gray M.W."/>
            <person name="Holland P.W.H."/>
            <person name="King N."/>
            <person name="Lang F.B.F."/>
            <person name="Roger A.J."/>
            <person name="Ruiz-Trillo I."/>
            <person name="Lander E."/>
            <person name="Nusbaum C."/>
        </authorList>
    </citation>
    <scope>NUCLEOTIDE SEQUENCE [LARGE SCALE GENOMIC DNA]</scope>
    <source>
        <strain evidence="8 9">ATCC 50062</strain>
    </source>
</reference>
<evidence type="ECO:0000256" key="5">
    <source>
        <dbReference type="ARBA" id="ARBA00022729"/>
    </source>
</evidence>
<dbReference type="PANTHER" id="PTHR11319:SF35">
    <property type="entry name" value="OUTER MEMBRANE PROTEIN PMPC-RELATED"/>
    <property type="match status" value="1"/>
</dbReference>
<sequence length="693" mass="66150">MLHYHNIRQLAEPQLHVSCQNPGDVVVFSCGVGQDRSGRGPLFRITSQTLNQVFMVRDLTFAAPTAAATLAFDDAVFDVIVADSSTTVLVEDVAADGLSAHSLVTVASAASVMSVQLTWRRVSSQRTGAAPAPVLELNAPHSSSSFVVVLDAVDIRGASGPGAVAVSSASTSSCSLTVTDSIFDGNTGSAGGALAVTGCDVVVAASTFVNNSAAADGGAIVLTGGSAHSISTSVFEANSALGGSGGAIYTSGPLIATAVSFSANLATTTGGAVYAAGIGNLTLLATNASNNAAPSGGACVHGSATAWIVVSGASYLTFNTATAGPGGAAAAPRIDVHGGAVLSHNTAAGGSGSGGALACSAVCHVLGASLVSNVAAAHGGAVHVGDGARATLTSASFSSNFAAATGGAVAVANQIAAAPLGAPSLAVSDSSFTSNVANAPGSTGGAIDLGLLASASLGPLPSTFASNSAHAGGAIAYRHILVATGGDFSANSATATHGGAVLGVGTASSLDAADLSFVFNSAADAGGALYASGPVVLSSSTISHNSAGIVGGGLGFGATAAPTLLVDLSITSNVAGSGDGGGVHTTSTNVTSSRCTVIGNAAAMGNGGGMAVGGGGMFKLVDTTIANNTAVHGGAIFATAPAAGSDVVSSLITTNTATGTAPTAAIHFTTMGSVGFDASAVCSNYGLSCQPDL</sequence>